<dbReference type="AlphaFoldDB" id="A0A1E5T4U2"/>
<dbReference type="InterPro" id="IPR041700">
    <property type="entry name" value="OMP_b-brl_3"/>
</dbReference>
<dbReference type="Proteomes" id="UP000095552">
    <property type="component" value="Unassembled WGS sequence"/>
</dbReference>
<sequence length="909" mass="100808">MRFFTLLLAFILTSLAFQANGQKYSVSGDVIDSTYNEPLFLANVALRNLKDSLLDATVTDEKGHFLLENVPNGEYKLNVSFVGFKLYQQRISIKNGPLALGKILLAEDPTNLDSVSVVAEAEAVVLKQDTVEFNSSAFKTTDEASLEDLIKKLPGMEVEEGKVKTQGKEITKIIVDGKPFFEGSPEMALKNIPADMVKKVQIIDEKSEDTQFTGHDDGVRTKTINVVTKPEKKKGYFGRSGLTYSHPDRYNLNGNINFLKGNNRFSVSGGYNNLGGGAGGAQEVIIRSNGLAIPQNFGQGNGGISENKSLSTYYYTEINKKLEVTLTYRHNDSQTESFRDISRQFIQASDEGRIYNEKSENSSSSNNNSGSVRVIYKPSKKDEIRLSQSLSQSTSNNVSTLNGETLLNNELLNSTDNFNFSDNLNNSWSNSLSWRHRFKKKGRTISISTASSVSNRSGIDTVRSTNIFTSGDVENQIFDQISDPNGRTRNHRATISYTEPLAEKSSLRLSYTGSRNVSEQQRLLLDFNESDQDYTDLDPQRSSDYELINTSHRINSGLSFKIKEISVSANANYQSQIIQNDQVYPNNVNTKNSFNGLLPSITFRKSTKDGKQSSLSFRRSMRAPSANQLQDVIDNRNPLFLRQGNPNLNASFSNSISIGHYGYNEKEKSFVQISASIGFTENSIVSSTIVGNGSNSPEGIVLPIGARFTAPVNLPGRTSANAYLQVSKPLKGKKLKLGLGGSLGYSKNPQILNGVSQFAKSMNYGVSVSLTSNFNDKLDMSLRIAPNYSIVRNSNREQNDRSFFNLSNRFRATWKFIEGFSATTSVSNIVQGSVEGISGTSQWLWNFSISKKMLDKKLDLRVSATDILRQNALINRNITSEYIQNSETNVLVQIVRFSLSYKFTKMGGK</sequence>
<feature type="chain" id="PRO_5009186056" description="Outer membrane protein beta-barrel domain-containing protein" evidence="2">
    <location>
        <begin position="20"/>
        <end position="909"/>
    </location>
</feature>
<evidence type="ECO:0000313" key="4">
    <source>
        <dbReference type="EMBL" id="OEK06388.1"/>
    </source>
</evidence>
<keyword evidence="2" id="KW-0732">Signal</keyword>
<evidence type="ECO:0000259" key="3">
    <source>
        <dbReference type="Pfam" id="PF14905"/>
    </source>
</evidence>
<dbReference type="InterPro" id="IPR008969">
    <property type="entry name" value="CarboxyPept-like_regulatory"/>
</dbReference>
<evidence type="ECO:0000313" key="5">
    <source>
        <dbReference type="Proteomes" id="UP000095552"/>
    </source>
</evidence>
<evidence type="ECO:0000256" key="2">
    <source>
        <dbReference type="SAM" id="SignalP"/>
    </source>
</evidence>
<feature type="region of interest" description="Disordered" evidence="1">
    <location>
        <begin position="352"/>
        <end position="373"/>
    </location>
</feature>
<dbReference type="STRING" id="1563681.BFP71_01545"/>
<reference evidence="4 5" key="1">
    <citation type="submission" date="2016-08" db="EMBL/GenBank/DDBJ databases">
        <title>Draft genome of Fabibacter sp. strain SK-8.</title>
        <authorList>
            <person name="Wong S.-K."/>
            <person name="Hamasaki K."/>
            <person name="Yoshizawa S."/>
        </authorList>
    </citation>
    <scope>NUCLEOTIDE SEQUENCE [LARGE SCALE GENOMIC DNA]</scope>
    <source>
        <strain evidence="4 5">SK-8</strain>
    </source>
</reference>
<dbReference type="EMBL" id="MDGQ01000003">
    <property type="protein sequence ID" value="OEK06388.1"/>
    <property type="molecule type" value="Genomic_DNA"/>
</dbReference>
<evidence type="ECO:0000256" key="1">
    <source>
        <dbReference type="SAM" id="MobiDB-lite"/>
    </source>
</evidence>
<keyword evidence="5" id="KW-1185">Reference proteome</keyword>
<dbReference type="SUPFAM" id="SSF49464">
    <property type="entry name" value="Carboxypeptidase regulatory domain-like"/>
    <property type="match status" value="1"/>
</dbReference>
<dbReference type="Pfam" id="PF13715">
    <property type="entry name" value="CarbopepD_reg_2"/>
    <property type="match status" value="1"/>
</dbReference>
<organism evidence="4 5">
    <name type="scientific">Roseivirga misakiensis</name>
    <dbReference type="NCBI Taxonomy" id="1563681"/>
    <lineage>
        <taxon>Bacteria</taxon>
        <taxon>Pseudomonadati</taxon>
        <taxon>Bacteroidota</taxon>
        <taxon>Cytophagia</taxon>
        <taxon>Cytophagales</taxon>
        <taxon>Roseivirgaceae</taxon>
        <taxon>Roseivirga</taxon>
    </lineage>
</organism>
<protein>
    <recommendedName>
        <fullName evidence="3">Outer membrane protein beta-barrel domain-containing protein</fullName>
    </recommendedName>
</protein>
<name>A0A1E5T4U2_9BACT</name>
<dbReference type="RefSeq" id="WP_069833699.1">
    <property type="nucleotide sequence ID" value="NZ_MDGQ01000003.1"/>
</dbReference>
<feature type="signal peptide" evidence="2">
    <location>
        <begin position="1"/>
        <end position="19"/>
    </location>
</feature>
<proteinExistence type="predicted"/>
<feature type="compositionally biased region" description="Low complexity" evidence="1">
    <location>
        <begin position="361"/>
        <end position="371"/>
    </location>
</feature>
<gene>
    <name evidence="4" type="ORF">BFP71_01545</name>
</gene>
<dbReference type="Gene3D" id="2.60.40.1120">
    <property type="entry name" value="Carboxypeptidase-like, regulatory domain"/>
    <property type="match status" value="1"/>
</dbReference>
<accession>A0A1E5T4U2</accession>
<feature type="domain" description="Outer membrane protein beta-barrel" evidence="3">
    <location>
        <begin position="436"/>
        <end position="901"/>
    </location>
</feature>
<dbReference type="SUPFAM" id="SSF56935">
    <property type="entry name" value="Porins"/>
    <property type="match status" value="1"/>
</dbReference>
<comment type="caution">
    <text evidence="4">The sequence shown here is derived from an EMBL/GenBank/DDBJ whole genome shotgun (WGS) entry which is preliminary data.</text>
</comment>
<dbReference type="OrthoDB" id="1682379at2"/>
<dbReference type="Pfam" id="PF14905">
    <property type="entry name" value="OMP_b-brl_3"/>
    <property type="match status" value="1"/>
</dbReference>